<name>A0A0A8Z5Y6_ARUDO</name>
<protein>
    <submittedName>
        <fullName evidence="1">Uncharacterized protein</fullName>
    </submittedName>
</protein>
<evidence type="ECO:0000313" key="1">
    <source>
        <dbReference type="EMBL" id="JAD34211.1"/>
    </source>
</evidence>
<reference evidence="1" key="2">
    <citation type="journal article" date="2015" name="Data Brief">
        <title>Shoot transcriptome of the giant reed, Arundo donax.</title>
        <authorList>
            <person name="Barrero R.A."/>
            <person name="Guerrero F.D."/>
            <person name="Moolhuijzen P."/>
            <person name="Goolsby J.A."/>
            <person name="Tidwell J."/>
            <person name="Bellgard S.E."/>
            <person name="Bellgard M.I."/>
        </authorList>
    </citation>
    <scope>NUCLEOTIDE SEQUENCE</scope>
    <source>
        <tissue evidence="1">Shoot tissue taken approximately 20 cm above the soil surface</tissue>
    </source>
</reference>
<organism evidence="1">
    <name type="scientific">Arundo donax</name>
    <name type="common">Giant reed</name>
    <name type="synonym">Donax arundinaceus</name>
    <dbReference type="NCBI Taxonomy" id="35708"/>
    <lineage>
        <taxon>Eukaryota</taxon>
        <taxon>Viridiplantae</taxon>
        <taxon>Streptophyta</taxon>
        <taxon>Embryophyta</taxon>
        <taxon>Tracheophyta</taxon>
        <taxon>Spermatophyta</taxon>
        <taxon>Magnoliopsida</taxon>
        <taxon>Liliopsida</taxon>
        <taxon>Poales</taxon>
        <taxon>Poaceae</taxon>
        <taxon>PACMAD clade</taxon>
        <taxon>Arundinoideae</taxon>
        <taxon>Arundineae</taxon>
        <taxon>Arundo</taxon>
    </lineage>
</organism>
<sequence>MQLACNFMFFLSLFCSLVDYE</sequence>
<dbReference type="EMBL" id="GBRH01263684">
    <property type="protein sequence ID" value="JAD34211.1"/>
    <property type="molecule type" value="Transcribed_RNA"/>
</dbReference>
<accession>A0A0A8Z5Y6</accession>
<proteinExistence type="predicted"/>
<dbReference type="AlphaFoldDB" id="A0A0A8Z5Y6"/>
<reference evidence="1" key="1">
    <citation type="submission" date="2014-09" db="EMBL/GenBank/DDBJ databases">
        <authorList>
            <person name="Magalhaes I.L.F."/>
            <person name="Oliveira U."/>
            <person name="Santos F.R."/>
            <person name="Vidigal T.H.D.A."/>
            <person name="Brescovit A.D."/>
            <person name="Santos A.J."/>
        </authorList>
    </citation>
    <scope>NUCLEOTIDE SEQUENCE</scope>
    <source>
        <tissue evidence="1">Shoot tissue taken approximately 20 cm above the soil surface</tissue>
    </source>
</reference>